<evidence type="ECO:0000313" key="1">
    <source>
        <dbReference type="EMBL" id="KAL2037182.1"/>
    </source>
</evidence>
<reference evidence="1 2" key="1">
    <citation type="submission" date="2024-09" db="EMBL/GenBank/DDBJ databases">
        <title>Rethinking Asexuality: The Enigmatic Case of Functional Sexual Genes in Lepraria (Stereocaulaceae).</title>
        <authorList>
            <person name="Doellman M."/>
            <person name="Sun Y."/>
            <person name="Barcenas-Pena A."/>
            <person name="Lumbsch H.T."/>
            <person name="Grewe F."/>
        </authorList>
    </citation>
    <scope>NUCLEOTIDE SEQUENCE [LARGE SCALE GENOMIC DNA]</scope>
    <source>
        <strain evidence="1 2">Mercado 3170</strain>
    </source>
</reference>
<proteinExistence type="predicted"/>
<protein>
    <submittedName>
        <fullName evidence="1">Uncharacterized protein</fullName>
    </submittedName>
</protein>
<sequence>MSVVLYHSTNIERLRQGGNRARRLLSEHFHHRLSSTKLVPSFDNRHAFASTYHQFPDGVQYLAGSSTALCYECKIHSTPLQILLHRPCFLSLSAASLKTMLENIVGNLAIVHPGMNSDIILG</sequence>
<dbReference type="Proteomes" id="UP001590950">
    <property type="component" value="Unassembled WGS sequence"/>
</dbReference>
<evidence type="ECO:0000313" key="2">
    <source>
        <dbReference type="Proteomes" id="UP001590950"/>
    </source>
</evidence>
<comment type="caution">
    <text evidence="1">The sequence shown here is derived from an EMBL/GenBank/DDBJ whole genome shotgun (WGS) entry which is preliminary data.</text>
</comment>
<keyword evidence="2" id="KW-1185">Reference proteome</keyword>
<dbReference type="EMBL" id="JBEFKJ010000043">
    <property type="protein sequence ID" value="KAL2037182.1"/>
    <property type="molecule type" value="Genomic_DNA"/>
</dbReference>
<gene>
    <name evidence="1" type="ORF">N7G274_010045</name>
</gene>
<name>A0ABR3ZUD0_9LECA</name>
<accession>A0ABR3ZUD0</accession>
<organism evidence="1 2">
    <name type="scientific">Stereocaulon virgatum</name>
    <dbReference type="NCBI Taxonomy" id="373712"/>
    <lineage>
        <taxon>Eukaryota</taxon>
        <taxon>Fungi</taxon>
        <taxon>Dikarya</taxon>
        <taxon>Ascomycota</taxon>
        <taxon>Pezizomycotina</taxon>
        <taxon>Lecanoromycetes</taxon>
        <taxon>OSLEUM clade</taxon>
        <taxon>Lecanoromycetidae</taxon>
        <taxon>Lecanorales</taxon>
        <taxon>Lecanorineae</taxon>
        <taxon>Stereocaulaceae</taxon>
        <taxon>Stereocaulon</taxon>
    </lineage>
</organism>